<dbReference type="Gene3D" id="3.55.50.30">
    <property type="match status" value="1"/>
</dbReference>
<feature type="domain" description="FecR protein" evidence="2">
    <location>
        <begin position="133"/>
        <end position="223"/>
    </location>
</feature>
<dbReference type="InterPro" id="IPR032508">
    <property type="entry name" value="FecR_C"/>
</dbReference>
<dbReference type="EMBL" id="FPAS01000005">
    <property type="protein sequence ID" value="SFT85132.1"/>
    <property type="molecule type" value="Genomic_DNA"/>
</dbReference>
<keyword evidence="1" id="KW-0812">Transmembrane</keyword>
<dbReference type="OrthoDB" id="651134at2"/>
<protein>
    <submittedName>
        <fullName evidence="4">FecR family protein</fullName>
    </submittedName>
</protein>
<proteinExistence type="predicted"/>
<evidence type="ECO:0000313" key="5">
    <source>
        <dbReference type="Proteomes" id="UP000236454"/>
    </source>
</evidence>
<dbReference type="AlphaFoldDB" id="A0A1I7BDH5"/>
<feature type="domain" description="Protein FecR C-terminal" evidence="3">
    <location>
        <begin position="262"/>
        <end position="328"/>
    </location>
</feature>
<organism evidence="4 5">
    <name type="scientific">Lishizhenia tianjinensis</name>
    <dbReference type="NCBI Taxonomy" id="477690"/>
    <lineage>
        <taxon>Bacteria</taxon>
        <taxon>Pseudomonadati</taxon>
        <taxon>Bacteroidota</taxon>
        <taxon>Flavobacteriia</taxon>
        <taxon>Flavobacteriales</taxon>
        <taxon>Crocinitomicaceae</taxon>
        <taxon>Lishizhenia</taxon>
    </lineage>
</organism>
<sequence>MVEENTYMENLILLFLKGEAGPQHAQEVQSWMDENPANKALFLEYERAFALSHQQEVFKAVNTKEAWQKVESQIQNKGKNNLRMLYSALAVAASIALVFTVFTWNNEVEPSEIAEQPVINDSIQNTFSLESYTASTEATSFALKDNSKVKLEPHSKIMLNEGFDKSNRSLTLEGSAEFAVEHKDDLPFTVHVKELKVVDIGTVFNIQDKGDTVKVVVTEGIVELKLGDEDIRLIEGDSAFYVAKEALVKKYEKVEARKDKVFEFDGTKLKEVTEILSAFYQKDIIIKNEAIQNCELSVTFKNEDLATILNIIKELMDLEVKYNNNQYEIYGDECI</sequence>
<keyword evidence="1" id="KW-1133">Transmembrane helix</keyword>
<evidence type="ECO:0000313" key="4">
    <source>
        <dbReference type="EMBL" id="SFT85132.1"/>
    </source>
</evidence>
<dbReference type="PANTHER" id="PTHR30273">
    <property type="entry name" value="PERIPLASMIC SIGNAL SENSOR AND SIGMA FACTOR ACTIVATOR FECR-RELATED"/>
    <property type="match status" value="1"/>
</dbReference>
<dbReference type="Pfam" id="PF04773">
    <property type="entry name" value="FecR"/>
    <property type="match status" value="1"/>
</dbReference>
<dbReference type="PANTHER" id="PTHR30273:SF2">
    <property type="entry name" value="PROTEIN FECR"/>
    <property type="match status" value="1"/>
</dbReference>
<dbReference type="STRING" id="477690.SAMN05216474_2696"/>
<feature type="transmembrane region" description="Helical" evidence="1">
    <location>
        <begin position="84"/>
        <end position="104"/>
    </location>
</feature>
<evidence type="ECO:0000256" key="1">
    <source>
        <dbReference type="SAM" id="Phobius"/>
    </source>
</evidence>
<evidence type="ECO:0000259" key="2">
    <source>
        <dbReference type="Pfam" id="PF04773"/>
    </source>
</evidence>
<dbReference type="Pfam" id="PF16344">
    <property type="entry name" value="FecR_C"/>
    <property type="match status" value="1"/>
</dbReference>
<name>A0A1I7BDH5_9FLAO</name>
<dbReference type="InterPro" id="IPR006860">
    <property type="entry name" value="FecR"/>
</dbReference>
<dbReference type="Gene3D" id="2.60.120.1440">
    <property type="match status" value="1"/>
</dbReference>
<gene>
    <name evidence="4" type="ORF">SAMN05216474_2696</name>
</gene>
<keyword evidence="1" id="KW-0472">Membrane</keyword>
<evidence type="ECO:0000259" key="3">
    <source>
        <dbReference type="Pfam" id="PF16344"/>
    </source>
</evidence>
<keyword evidence="5" id="KW-1185">Reference proteome</keyword>
<accession>A0A1I7BDH5</accession>
<dbReference type="InterPro" id="IPR012373">
    <property type="entry name" value="Ferrdict_sens_TM"/>
</dbReference>
<dbReference type="GO" id="GO:0016989">
    <property type="term" value="F:sigma factor antagonist activity"/>
    <property type="evidence" value="ECO:0007669"/>
    <property type="project" value="TreeGrafter"/>
</dbReference>
<reference evidence="4 5" key="1">
    <citation type="submission" date="2016-10" db="EMBL/GenBank/DDBJ databases">
        <authorList>
            <person name="de Groot N.N."/>
        </authorList>
    </citation>
    <scope>NUCLEOTIDE SEQUENCE [LARGE SCALE GENOMIC DNA]</scope>
    <source>
        <strain evidence="4 5">CGMCC 1.7005</strain>
    </source>
</reference>
<dbReference type="PIRSF" id="PIRSF018266">
    <property type="entry name" value="FecR"/>
    <property type="match status" value="1"/>
</dbReference>
<dbReference type="Proteomes" id="UP000236454">
    <property type="component" value="Unassembled WGS sequence"/>
</dbReference>